<evidence type="ECO:0000313" key="5">
    <source>
        <dbReference type="EMBL" id="KAK3909230.1"/>
    </source>
</evidence>
<evidence type="ECO:0000256" key="1">
    <source>
        <dbReference type="ARBA" id="ARBA00011738"/>
    </source>
</evidence>
<dbReference type="FunFam" id="1.20.1050.10:FF:000007">
    <property type="entry name" value="Glutathione S-transferase 1-1"/>
    <property type="match status" value="1"/>
</dbReference>
<dbReference type="GO" id="GO:0006749">
    <property type="term" value="P:glutathione metabolic process"/>
    <property type="evidence" value="ECO:0007669"/>
    <property type="project" value="TreeGrafter"/>
</dbReference>
<dbReference type="PANTHER" id="PTHR43969:SF9">
    <property type="entry name" value="GLUTATHIONE S TRANSFERASE D10, ISOFORM A-RELATED"/>
    <property type="match status" value="1"/>
</dbReference>
<dbReference type="CDD" id="cd03045">
    <property type="entry name" value="GST_N_Delta_Epsilon"/>
    <property type="match status" value="1"/>
</dbReference>
<comment type="subunit">
    <text evidence="1">Homodimer.</text>
</comment>
<reference evidence="5" key="1">
    <citation type="submission" date="2021-07" db="EMBL/GenBank/DDBJ databases">
        <authorList>
            <person name="Catto M.A."/>
            <person name="Jacobson A."/>
            <person name="Kennedy G."/>
            <person name="Labadie P."/>
            <person name="Hunt B.G."/>
            <person name="Srinivasan R."/>
        </authorList>
    </citation>
    <scope>NUCLEOTIDE SEQUENCE</scope>
    <source>
        <strain evidence="5">PL_HMW_Pooled</strain>
        <tissue evidence="5">Head</tissue>
    </source>
</reference>
<name>A0AAE1L7K9_9NEOP</name>
<evidence type="ECO:0000259" key="3">
    <source>
        <dbReference type="PROSITE" id="PS50404"/>
    </source>
</evidence>
<feature type="domain" description="GST C-terminal" evidence="4">
    <location>
        <begin position="89"/>
        <end position="220"/>
    </location>
</feature>
<dbReference type="EMBL" id="JAHWGI010000085">
    <property type="protein sequence ID" value="KAK3909230.1"/>
    <property type="molecule type" value="Genomic_DNA"/>
</dbReference>
<dbReference type="PANTHER" id="PTHR43969">
    <property type="entry name" value="GLUTATHIONE S TRANSFERASE D10, ISOFORM A-RELATED"/>
    <property type="match status" value="1"/>
</dbReference>
<evidence type="ECO:0000259" key="4">
    <source>
        <dbReference type="PROSITE" id="PS50405"/>
    </source>
</evidence>
<comment type="caution">
    <text evidence="5">The sequence shown here is derived from an EMBL/GenBank/DDBJ whole genome shotgun (WGS) entry which is preliminary data.</text>
</comment>
<dbReference type="CDD" id="cd03177">
    <property type="entry name" value="GST_C_Delta_Epsilon"/>
    <property type="match status" value="1"/>
</dbReference>
<feature type="domain" description="GST N-terminal" evidence="3">
    <location>
        <begin position="2"/>
        <end position="83"/>
    </location>
</feature>
<dbReference type="PROSITE" id="PS50405">
    <property type="entry name" value="GST_CTER"/>
    <property type="match status" value="1"/>
</dbReference>
<keyword evidence="6" id="KW-1185">Reference proteome</keyword>
<dbReference type="InterPro" id="IPR010987">
    <property type="entry name" value="Glutathione-S-Trfase_C-like"/>
</dbReference>
<evidence type="ECO:0000313" key="6">
    <source>
        <dbReference type="Proteomes" id="UP001219518"/>
    </source>
</evidence>
<dbReference type="InterPro" id="IPR004045">
    <property type="entry name" value="Glutathione_S-Trfase_N"/>
</dbReference>
<dbReference type="InterPro" id="IPR004046">
    <property type="entry name" value="GST_C"/>
</dbReference>
<organism evidence="5 6">
    <name type="scientific">Frankliniella fusca</name>
    <dbReference type="NCBI Taxonomy" id="407009"/>
    <lineage>
        <taxon>Eukaryota</taxon>
        <taxon>Metazoa</taxon>
        <taxon>Ecdysozoa</taxon>
        <taxon>Arthropoda</taxon>
        <taxon>Hexapoda</taxon>
        <taxon>Insecta</taxon>
        <taxon>Pterygota</taxon>
        <taxon>Neoptera</taxon>
        <taxon>Paraneoptera</taxon>
        <taxon>Thysanoptera</taxon>
        <taxon>Terebrantia</taxon>
        <taxon>Thripoidea</taxon>
        <taxon>Thripidae</taxon>
        <taxon>Frankliniella</taxon>
    </lineage>
</organism>
<dbReference type="Pfam" id="PF00043">
    <property type="entry name" value="GST_C"/>
    <property type="match status" value="1"/>
</dbReference>
<dbReference type="Proteomes" id="UP001219518">
    <property type="component" value="Unassembled WGS sequence"/>
</dbReference>
<dbReference type="FunFam" id="3.40.30.10:FF:000034">
    <property type="entry name" value="glutathione S-transferase 1"/>
    <property type="match status" value="1"/>
</dbReference>
<dbReference type="SUPFAM" id="SSF52833">
    <property type="entry name" value="Thioredoxin-like"/>
    <property type="match status" value="1"/>
</dbReference>
<dbReference type="PROSITE" id="PS50404">
    <property type="entry name" value="GST_NTER"/>
    <property type="match status" value="1"/>
</dbReference>
<dbReference type="SFLD" id="SFLDS00019">
    <property type="entry name" value="Glutathione_Transferase_(cytos"/>
    <property type="match status" value="1"/>
</dbReference>
<proteinExistence type="inferred from homology"/>
<dbReference type="SFLD" id="SFLDG00358">
    <property type="entry name" value="Main_(cytGST)"/>
    <property type="match status" value="1"/>
</dbReference>
<dbReference type="SFLD" id="SFLDG01153">
    <property type="entry name" value="Main.4:_Theta-like"/>
    <property type="match status" value="1"/>
</dbReference>
<dbReference type="Gene3D" id="3.40.30.10">
    <property type="entry name" value="Glutaredoxin"/>
    <property type="match status" value="1"/>
</dbReference>
<dbReference type="InterPro" id="IPR036249">
    <property type="entry name" value="Thioredoxin-like_sf"/>
</dbReference>
<dbReference type="GO" id="GO:0004364">
    <property type="term" value="F:glutathione transferase activity"/>
    <property type="evidence" value="ECO:0007669"/>
    <property type="project" value="TreeGrafter"/>
</dbReference>
<dbReference type="AlphaFoldDB" id="A0AAE1L7K9"/>
<protein>
    <submittedName>
        <fullName evidence="5">Glutathione S-transferase 1, isoform D</fullName>
    </submittedName>
</protein>
<dbReference type="Gene3D" id="1.20.1050.10">
    <property type="match status" value="1"/>
</dbReference>
<comment type="similarity">
    <text evidence="2">Belongs to the GST superfamily.</text>
</comment>
<sequence length="221" mass="24433">MASIRLYHFPPSAPCRFALMTARTLGLNVDIKLVNLLKKEQFAEDFLKINPQHSVPTIDDSGFYLWDSHAISTYLVGKYGPKSGLYPADLKVRAAVDQNLYFDAVVLFQRIRAVCVPFIYGTASSVPNDLKQGVVDALDILDKSLLNKTWLVDEKMTVADIANAATVSNAVVVGYDLSKHPNVAAWFNCCKNTIKGFDENLKGADEFRALVQANHPAPLFP</sequence>
<gene>
    <name evidence="5" type="ORF">KUF71_003829</name>
</gene>
<dbReference type="Pfam" id="PF02798">
    <property type="entry name" value="GST_N"/>
    <property type="match status" value="1"/>
</dbReference>
<reference evidence="5" key="2">
    <citation type="journal article" date="2023" name="BMC Genomics">
        <title>Pest status, molecular evolution, and epigenetic factors derived from the genome assembly of Frankliniella fusca, a thysanopteran phytovirus vector.</title>
        <authorList>
            <person name="Catto M.A."/>
            <person name="Labadie P.E."/>
            <person name="Jacobson A.L."/>
            <person name="Kennedy G.G."/>
            <person name="Srinivasan R."/>
            <person name="Hunt B.G."/>
        </authorList>
    </citation>
    <scope>NUCLEOTIDE SEQUENCE</scope>
    <source>
        <strain evidence="5">PL_HMW_Pooled</strain>
    </source>
</reference>
<dbReference type="InterPro" id="IPR036282">
    <property type="entry name" value="Glutathione-S-Trfase_C_sf"/>
</dbReference>
<dbReference type="InterPro" id="IPR040079">
    <property type="entry name" value="Glutathione_S-Trfase"/>
</dbReference>
<accession>A0AAE1L7K9</accession>
<dbReference type="SUPFAM" id="SSF47616">
    <property type="entry name" value="GST C-terminal domain-like"/>
    <property type="match status" value="1"/>
</dbReference>
<evidence type="ECO:0000256" key="2">
    <source>
        <dbReference type="RuleBase" id="RU003494"/>
    </source>
</evidence>